<evidence type="ECO:0000259" key="8">
    <source>
        <dbReference type="PROSITE" id="PS50113"/>
    </source>
</evidence>
<feature type="domain" description="PAS" evidence="7">
    <location>
        <begin position="43"/>
        <end position="93"/>
    </location>
</feature>
<dbReference type="Pfam" id="PF00158">
    <property type="entry name" value="Sigma54_activat"/>
    <property type="match status" value="1"/>
</dbReference>
<dbReference type="PROSITE" id="PS00688">
    <property type="entry name" value="SIGMA54_INTERACT_3"/>
    <property type="match status" value="1"/>
</dbReference>
<dbReference type="InterPro" id="IPR058031">
    <property type="entry name" value="AAA_lid_NorR"/>
</dbReference>
<feature type="domain" description="Sigma-54 factor interaction" evidence="6">
    <location>
        <begin position="166"/>
        <end position="389"/>
    </location>
</feature>
<dbReference type="SUPFAM" id="SSF55785">
    <property type="entry name" value="PYP-like sensor domain (PAS domain)"/>
    <property type="match status" value="1"/>
</dbReference>
<keyword evidence="4" id="KW-0804">Transcription</keyword>
<keyword evidence="10" id="KW-1185">Reference proteome</keyword>
<evidence type="ECO:0000259" key="6">
    <source>
        <dbReference type="PROSITE" id="PS50045"/>
    </source>
</evidence>
<dbReference type="PROSITE" id="PS50112">
    <property type="entry name" value="PAS"/>
    <property type="match status" value="1"/>
</dbReference>
<dbReference type="InterPro" id="IPR009057">
    <property type="entry name" value="Homeodomain-like_sf"/>
</dbReference>
<keyword evidence="2" id="KW-0067">ATP-binding</keyword>
<keyword evidence="1" id="KW-0547">Nucleotide-binding</keyword>
<dbReference type="CDD" id="cd00130">
    <property type="entry name" value="PAS"/>
    <property type="match status" value="1"/>
</dbReference>
<dbReference type="SUPFAM" id="SSF46689">
    <property type="entry name" value="Homeodomain-like"/>
    <property type="match status" value="1"/>
</dbReference>
<keyword evidence="3" id="KW-0805">Transcription regulation</keyword>
<evidence type="ECO:0000256" key="4">
    <source>
        <dbReference type="ARBA" id="ARBA00023163"/>
    </source>
</evidence>
<dbReference type="InterPro" id="IPR013655">
    <property type="entry name" value="PAS_fold_3"/>
</dbReference>
<dbReference type="InterPro" id="IPR027417">
    <property type="entry name" value="P-loop_NTPase"/>
</dbReference>
<dbReference type="GO" id="GO:0006355">
    <property type="term" value="P:regulation of DNA-templated transcription"/>
    <property type="evidence" value="ECO:0007669"/>
    <property type="project" value="InterPro"/>
</dbReference>
<name>A0A7J0BP04_9BACT</name>
<dbReference type="RefSeq" id="WP_243452226.1">
    <property type="nucleotide sequence ID" value="NZ_BLVO01000016.1"/>
</dbReference>
<feature type="compositionally biased region" description="Polar residues" evidence="5">
    <location>
        <begin position="419"/>
        <end position="436"/>
    </location>
</feature>
<dbReference type="Pfam" id="PF08447">
    <property type="entry name" value="PAS_3"/>
    <property type="match status" value="1"/>
</dbReference>
<reference evidence="9 10" key="1">
    <citation type="submission" date="2020-05" db="EMBL/GenBank/DDBJ databases">
        <title>Draft genome sequence of Desulfovibrio sp. strain HN2T.</title>
        <authorList>
            <person name="Ueno A."/>
            <person name="Tamazawa S."/>
            <person name="Tamamura S."/>
            <person name="Murakami T."/>
            <person name="Kiyama T."/>
            <person name="Inomata H."/>
            <person name="Amano Y."/>
            <person name="Miyakawa K."/>
            <person name="Tamaki H."/>
            <person name="Naganuma T."/>
            <person name="Kaneko K."/>
        </authorList>
    </citation>
    <scope>NUCLEOTIDE SEQUENCE [LARGE SCALE GENOMIC DNA]</scope>
    <source>
        <strain evidence="9 10">HN2</strain>
    </source>
</reference>
<gene>
    <name evidence="9" type="ORF">DSM101010T_33070</name>
</gene>
<dbReference type="GO" id="GO:0005524">
    <property type="term" value="F:ATP binding"/>
    <property type="evidence" value="ECO:0007669"/>
    <property type="project" value="UniProtKB-KW"/>
</dbReference>
<dbReference type="Gene3D" id="1.10.10.60">
    <property type="entry name" value="Homeodomain-like"/>
    <property type="match status" value="1"/>
</dbReference>
<protein>
    <submittedName>
        <fullName evidence="9">Uncharacterized protein</fullName>
    </submittedName>
</protein>
<dbReference type="InterPro" id="IPR002078">
    <property type="entry name" value="Sigma_54_int"/>
</dbReference>
<evidence type="ECO:0000256" key="1">
    <source>
        <dbReference type="ARBA" id="ARBA00022741"/>
    </source>
</evidence>
<dbReference type="InterPro" id="IPR035965">
    <property type="entry name" value="PAS-like_dom_sf"/>
</dbReference>
<evidence type="ECO:0000256" key="2">
    <source>
        <dbReference type="ARBA" id="ARBA00022840"/>
    </source>
</evidence>
<dbReference type="PRINTS" id="PR01590">
    <property type="entry name" value="HTHFIS"/>
</dbReference>
<dbReference type="PROSITE" id="PS50045">
    <property type="entry name" value="SIGMA54_INTERACT_4"/>
    <property type="match status" value="1"/>
</dbReference>
<dbReference type="Gene3D" id="3.40.50.300">
    <property type="entry name" value="P-loop containing nucleotide triphosphate hydrolases"/>
    <property type="match status" value="1"/>
</dbReference>
<dbReference type="PANTHER" id="PTHR32071">
    <property type="entry name" value="TRANSCRIPTIONAL REGULATORY PROTEIN"/>
    <property type="match status" value="1"/>
</dbReference>
<feature type="domain" description="PAC" evidence="8">
    <location>
        <begin position="96"/>
        <end position="148"/>
    </location>
</feature>
<dbReference type="Gene3D" id="1.10.8.60">
    <property type="match status" value="1"/>
</dbReference>
<sequence length="500" mass="56294">MKSTSYEILQQRLNEVEASHTRLLNHLPGMAYRCVVERSYEYRMVFASKGSERLLGLTVDEVMKNPSNTVERMTHEEDLAKMRKRIHEAISQRKSYEIYYRVRLPSDETRWIWDQGEGVFDAAGNCTYLEGIMMDVTAQKAREFKLKEENTLLRTSAANPAGFSRIIGTSEPMQRVYNLLLKAAKTNMSVILYGETGVGKDLAAQTIHEMSNVKGRYIPVNCAAIPEQLLESEFFGHVKGAFSGATTNRPGYLAAADDGTLFLDEIADLPLNLQVKLLRALEGKSYTPVGSNDVKTSNFRLISATNRNLSELVKNKSMRADFFYRIHVLPIVLPPLRERRADIPLLVADYARKKGISKPVPKQIMQQLVRHGWPGNVRELQNTLENYWAFGELVLASETPCPDIFDFAPLKAQEDEHSASTISFSSESMQPNSASTAGPVFQHSPTDGSLSDAKSQIEMQRILLALEQNSWKKGKTADTLGVTIRTLQRKLKKYGIKRHS</sequence>
<dbReference type="CDD" id="cd00009">
    <property type="entry name" value="AAA"/>
    <property type="match status" value="1"/>
</dbReference>
<dbReference type="InterPro" id="IPR000014">
    <property type="entry name" value="PAS"/>
</dbReference>
<evidence type="ECO:0000256" key="3">
    <source>
        <dbReference type="ARBA" id="ARBA00023015"/>
    </source>
</evidence>
<accession>A0A7J0BP04</accession>
<dbReference type="InterPro" id="IPR003593">
    <property type="entry name" value="AAA+_ATPase"/>
</dbReference>
<dbReference type="FunFam" id="3.40.50.300:FF:000006">
    <property type="entry name" value="DNA-binding transcriptional regulator NtrC"/>
    <property type="match status" value="1"/>
</dbReference>
<dbReference type="AlphaFoldDB" id="A0A7J0BP04"/>
<dbReference type="Pfam" id="PF02954">
    <property type="entry name" value="HTH_8"/>
    <property type="match status" value="1"/>
</dbReference>
<comment type="caution">
    <text evidence="9">The sequence shown here is derived from an EMBL/GenBank/DDBJ whole genome shotgun (WGS) entry which is preliminary data.</text>
</comment>
<dbReference type="GO" id="GO:0043565">
    <property type="term" value="F:sequence-specific DNA binding"/>
    <property type="evidence" value="ECO:0007669"/>
    <property type="project" value="InterPro"/>
</dbReference>
<proteinExistence type="predicted"/>
<dbReference type="EMBL" id="BLVO01000016">
    <property type="protein sequence ID" value="GFM34942.1"/>
    <property type="molecule type" value="Genomic_DNA"/>
</dbReference>
<feature type="region of interest" description="Disordered" evidence="5">
    <location>
        <begin position="418"/>
        <end position="451"/>
    </location>
</feature>
<evidence type="ECO:0000313" key="10">
    <source>
        <dbReference type="Proteomes" id="UP000503840"/>
    </source>
</evidence>
<evidence type="ECO:0000256" key="5">
    <source>
        <dbReference type="SAM" id="MobiDB-lite"/>
    </source>
</evidence>
<dbReference type="Pfam" id="PF25601">
    <property type="entry name" value="AAA_lid_14"/>
    <property type="match status" value="1"/>
</dbReference>
<dbReference type="PROSITE" id="PS50113">
    <property type="entry name" value="PAC"/>
    <property type="match status" value="1"/>
</dbReference>
<dbReference type="InterPro" id="IPR025944">
    <property type="entry name" value="Sigma_54_int_dom_CS"/>
</dbReference>
<dbReference type="Proteomes" id="UP000503840">
    <property type="component" value="Unassembled WGS sequence"/>
</dbReference>
<dbReference type="NCBIfam" id="TIGR00229">
    <property type="entry name" value="sensory_box"/>
    <property type="match status" value="1"/>
</dbReference>
<evidence type="ECO:0000313" key="9">
    <source>
        <dbReference type="EMBL" id="GFM34942.1"/>
    </source>
</evidence>
<dbReference type="InterPro" id="IPR002197">
    <property type="entry name" value="HTH_Fis"/>
</dbReference>
<dbReference type="Gene3D" id="3.30.450.20">
    <property type="entry name" value="PAS domain"/>
    <property type="match status" value="1"/>
</dbReference>
<evidence type="ECO:0000259" key="7">
    <source>
        <dbReference type="PROSITE" id="PS50112"/>
    </source>
</evidence>
<dbReference type="SMART" id="SM00382">
    <property type="entry name" value="AAA"/>
    <property type="match status" value="1"/>
</dbReference>
<organism evidence="9 10">
    <name type="scientific">Desulfovibrio subterraneus</name>
    <dbReference type="NCBI Taxonomy" id="2718620"/>
    <lineage>
        <taxon>Bacteria</taxon>
        <taxon>Pseudomonadati</taxon>
        <taxon>Thermodesulfobacteriota</taxon>
        <taxon>Desulfovibrionia</taxon>
        <taxon>Desulfovibrionales</taxon>
        <taxon>Desulfovibrionaceae</taxon>
        <taxon>Desulfovibrio</taxon>
    </lineage>
</organism>
<dbReference type="SUPFAM" id="SSF52540">
    <property type="entry name" value="P-loop containing nucleoside triphosphate hydrolases"/>
    <property type="match status" value="1"/>
</dbReference>
<dbReference type="InterPro" id="IPR000700">
    <property type="entry name" value="PAS-assoc_C"/>
</dbReference>